<dbReference type="GO" id="GO:0016020">
    <property type="term" value="C:membrane"/>
    <property type="evidence" value="ECO:0007669"/>
    <property type="project" value="TreeGrafter"/>
</dbReference>
<dbReference type="GO" id="GO:0046464">
    <property type="term" value="P:acylglycerol catabolic process"/>
    <property type="evidence" value="ECO:0007669"/>
    <property type="project" value="TreeGrafter"/>
</dbReference>
<dbReference type="InterPro" id="IPR000639">
    <property type="entry name" value="Epox_hydrolase-like"/>
</dbReference>
<dbReference type="PRINTS" id="PR00412">
    <property type="entry name" value="EPOXHYDRLASE"/>
</dbReference>
<keyword evidence="3" id="KW-1185">Reference proteome</keyword>
<evidence type="ECO:0000259" key="1">
    <source>
        <dbReference type="Pfam" id="PF00561"/>
    </source>
</evidence>
<dbReference type="PANTHER" id="PTHR43798:SF33">
    <property type="entry name" value="HYDROLASE, PUTATIVE (AFU_ORTHOLOGUE AFUA_2G14860)-RELATED"/>
    <property type="match status" value="1"/>
</dbReference>
<dbReference type="OrthoDB" id="19657at2759"/>
<gene>
    <name evidence="2" type="ORF">M441DRAFT_93935</name>
</gene>
<name>A0A2T3YRW8_TRIA4</name>
<dbReference type="STRING" id="1042311.A0A2T3YRW8"/>
<dbReference type="Pfam" id="PF00561">
    <property type="entry name" value="Abhydrolase_1"/>
    <property type="match status" value="1"/>
</dbReference>
<dbReference type="Proteomes" id="UP000240493">
    <property type="component" value="Unassembled WGS sequence"/>
</dbReference>
<dbReference type="PANTHER" id="PTHR43798">
    <property type="entry name" value="MONOACYLGLYCEROL LIPASE"/>
    <property type="match status" value="1"/>
</dbReference>
<feature type="domain" description="AB hydrolase-1" evidence="1">
    <location>
        <begin position="30"/>
        <end position="280"/>
    </location>
</feature>
<evidence type="ECO:0000313" key="3">
    <source>
        <dbReference type="Proteomes" id="UP000240493"/>
    </source>
</evidence>
<dbReference type="Gene3D" id="3.40.50.1820">
    <property type="entry name" value="alpha/beta hydrolase"/>
    <property type="match status" value="1"/>
</dbReference>
<dbReference type="InterPro" id="IPR029058">
    <property type="entry name" value="AB_hydrolase_fold"/>
</dbReference>
<dbReference type="GO" id="GO:0047372">
    <property type="term" value="F:monoacylglycerol lipase activity"/>
    <property type="evidence" value="ECO:0007669"/>
    <property type="project" value="TreeGrafter"/>
</dbReference>
<reference evidence="2 3" key="1">
    <citation type="submission" date="2016-07" db="EMBL/GenBank/DDBJ databases">
        <title>Multiple horizontal gene transfer events from other fungi enriched the ability of initially mycotrophic Trichoderma (Ascomycota) to feed on dead plant biomass.</title>
        <authorList>
            <consortium name="DOE Joint Genome Institute"/>
            <person name="Aerts A."/>
            <person name="Atanasova L."/>
            <person name="Chenthamara K."/>
            <person name="Zhang J."/>
            <person name="Grujic M."/>
            <person name="Henrissat B."/>
            <person name="Kuo A."/>
            <person name="Salamov A."/>
            <person name="Lipzen A."/>
            <person name="Labutti K."/>
            <person name="Barry K."/>
            <person name="Miao Y."/>
            <person name="Rahimi M.J."/>
            <person name="Shen Q."/>
            <person name="Grigoriev I.V."/>
            <person name="Kubicek C.P."/>
            <person name="Druzhinina I.S."/>
        </authorList>
    </citation>
    <scope>NUCLEOTIDE SEQUENCE [LARGE SCALE GENOMIC DNA]</scope>
    <source>
        <strain evidence="2 3">CBS 433.97</strain>
    </source>
</reference>
<accession>A0A2T3YRW8</accession>
<dbReference type="SUPFAM" id="SSF53474">
    <property type="entry name" value="alpha/beta-Hydrolases"/>
    <property type="match status" value="1"/>
</dbReference>
<evidence type="ECO:0000313" key="2">
    <source>
        <dbReference type="EMBL" id="PTB35256.1"/>
    </source>
</evidence>
<organism evidence="2 3">
    <name type="scientific">Trichoderma asperellum (strain ATCC 204424 / CBS 433.97 / NBRC 101777)</name>
    <dbReference type="NCBI Taxonomy" id="1042311"/>
    <lineage>
        <taxon>Eukaryota</taxon>
        <taxon>Fungi</taxon>
        <taxon>Dikarya</taxon>
        <taxon>Ascomycota</taxon>
        <taxon>Pezizomycotina</taxon>
        <taxon>Sordariomycetes</taxon>
        <taxon>Hypocreomycetidae</taxon>
        <taxon>Hypocreales</taxon>
        <taxon>Hypocreaceae</taxon>
        <taxon>Trichoderma</taxon>
    </lineage>
</organism>
<sequence length="305" mass="33643">MAEHVKTSFVPHLGGIHVGYRYSFTGSSLPTLVLINPFTTTSDYYRPEFESEQLADKFNILAVEPLGHGATQTNSETFTYWDSAIMIIQLLDVLGINQAFVAGTSQGGWIAARMALLSPKKVNGIILIGTSMDFESPESRELGCWNGPQATSALVTKSADFRPHDDFEPGSGYIDFLMEIGYGEKVTPDLIQIWSKSIPKIYSGDVGKKLICMAAVCLASRDGLYARVPHIRCPVLWMQGTNDVVFSVANAEKEIKMFTNAPEAKLVVMEGGVHFLSFTHGKELEKNILEFTEQWAAKLNGEYSD</sequence>
<proteinExistence type="predicted"/>
<dbReference type="InterPro" id="IPR000073">
    <property type="entry name" value="AB_hydrolase_1"/>
</dbReference>
<protein>
    <recommendedName>
        <fullName evidence="1">AB hydrolase-1 domain-containing protein</fullName>
    </recommendedName>
</protein>
<dbReference type="EMBL" id="KZ679277">
    <property type="protein sequence ID" value="PTB35256.1"/>
    <property type="molecule type" value="Genomic_DNA"/>
</dbReference>
<dbReference type="InterPro" id="IPR050266">
    <property type="entry name" value="AB_hydrolase_sf"/>
</dbReference>
<dbReference type="AlphaFoldDB" id="A0A2T3YRW8"/>